<sequence length="109" mass="12380">MVERKSFLEQVASNFGTSISEGTEVLELGGDLKIHVQLWGETSVSISHRQGDRTAQQISPITFDEIISQRIDDDRVLFRRIIKDLDQTLTIFSNGNYIIEPTNPDGWED</sequence>
<accession>A0A1F5G1V8</accession>
<comment type="caution">
    <text evidence="1">The sequence shown here is derived from an EMBL/GenBank/DDBJ whole genome shotgun (WGS) entry which is preliminary data.</text>
</comment>
<organism evidence="1 2">
    <name type="scientific">Candidatus Curtissbacteria bacterium RBG_16_39_7</name>
    <dbReference type="NCBI Taxonomy" id="1797707"/>
    <lineage>
        <taxon>Bacteria</taxon>
        <taxon>Candidatus Curtissiibacteriota</taxon>
    </lineage>
</organism>
<name>A0A1F5G1V8_9BACT</name>
<dbReference type="AlphaFoldDB" id="A0A1F5G1V8"/>
<reference evidence="1 2" key="1">
    <citation type="journal article" date="2016" name="Nat. Commun.">
        <title>Thousands of microbial genomes shed light on interconnected biogeochemical processes in an aquifer system.</title>
        <authorList>
            <person name="Anantharaman K."/>
            <person name="Brown C.T."/>
            <person name="Hug L.A."/>
            <person name="Sharon I."/>
            <person name="Castelle C.J."/>
            <person name="Probst A.J."/>
            <person name="Thomas B.C."/>
            <person name="Singh A."/>
            <person name="Wilkins M.J."/>
            <person name="Karaoz U."/>
            <person name="Brodie E.L."/>
            <person name="Williams K.H."/>
            <person name="Hubbard S.S."/>
            <person name="Banfield J.F."/>
        </authorList>
    </citation>
    <scope>NUCLEOTIDE SEQUENCE [LARGE SCALE GENOMIC DNA]</scope>
</reference>
<proteinExistence type="predicted"/>
<dbReference type="Proteomes" id="UP000176628">
    <property type="component" value="Unassembled WGS sequence"/>
</dbReference>
<gene>
    <name evidence="1" type="ORF">A2Z23_02085</name>
</gene>
<dbReference type="EMBL" id="MFAV01000043">
    <property type="protein sequence ID" value="OGD85828.1"/>
    <property type="molecule type" value="Genomic_DNA"/>
</dbReference>
<evidence type="ECO:0000313" key="1">
    <source>
        <dbReference type="EMBL" id="OGD85828.1"/>
    </source>
</evidence>
<evidence type="ECO:0000313" key="2">
    <source>
        <dbReference type="Proteomes" id="UP000176628"/>
    </source>
</evidence>
<protein>
    <submittedName>
        <fullName evidence="1">Uncharacterized protein</fullName>
    </submittedName>
</protein>